<dbReference type="EMBL" id="BEZZ01052749">
    <property type="protein sequence ID" value="GCC41173.1"/>
    <property type="molecule type" value="Genomic_DNA"/>
</dbReference>
<gene>
    <name evidence="2" type="ORF">chiPu_0025138</name>
</gene>
<evidence type="ECO:0000256" key="1">
    <source>
        <dbReference type="SAM" id="MobiDB-lite"/>
    </source>
</evidence>
<dbReference type="AlphaFoldDB" id="A0A401TEV8"/>
<reference evidence="2 3" key="1">
    <citation type="journal article" date="2018" name="Nat. Ecol. Evol.">
        <title>Shark genomes provide insights into elasmobranch evolution and the origin of vertebrates.</title>
        <authorList>
            <person name="Hara Y"/>
            <person name="Yamaguchi K"/>
            <person name="Onimaru K"/>
            <person name="Kadota M"/>
            <person name="Koyanagi M"/>
            <person name="Keeley SD"/>
            <person name="Tatsumi K"/>
            <person name="Tanaka K"/>
            <person name="Motone F"/>
            <person name="Kageyama Y"/>
            <person name="Nozu R"/>
            <person name="Adachi N"/>
            <person name="Nishimura O"/>
            <person name="Nakagawa R"/>
            <person name="Tanegashima C"/>
            <person name="Kiyatake I"/>
            <person name="Matsumoto R"/>
            <person name="Murakumo K"/>
            <person name="Nishida K"/>
            <person name="Terakita A"/>
            <person name="Kuratani S"/>
            <person name="Sato K"/>
            <person name="Hyodo S Kuraku.S."/>
        </authorList>
    </citation>
    <scope>NUCLEOTIDE SEQUENCE [LARGE SCALE GENOMIC DNA]</scope>
</reference>
<evidence type="ECO:0000313" key="3">
    <source>
        <dbReference type="Proteomes" id="UP000287033"/>
    </source>
</evidence>
<organism evidence="2 3">
    <name type="scientific">Chiloscyllium punctatum</name>
    <name type="common">Brownbanded bambooshark</name>
    <name type="synonym">Hemiscyllium punctatum</name>
    <dbReference type="NCBI Taxonomy" id="137246"/>
    <lineage>
        <taxon>Eukaryota</taxon>
        <taxon>Metazoa</taxon>
        <taxon>Chordata</taxon>
        <taxon>Craniata</taxon>
        <taxon>Vertebrata</taxon>
        <taxon>Chondrichthyes</taxon>
        <taxon>Elasmobranchii</taxon>
        <taxon>Galeomorphii</taxon>
        <taxon>Galeoidea</taxon>
        <taxon>Orectolobiformes</taxon>
        <taxon>Hemiscylliidae</taxon>
        <taxon>Chiloscyllium</taxon>
    </lineage>
</organism>
<protein>
    <submittedName>
        <fullName evidence="2">Uncharacterized protein</fullName>
    </submittedName>
</protein>
<feature type="non-terminal residue" evidence="2">
    <location>
        <position position="1"/>
    </location>
</feature>
<keyword evidence="3" id="KW-1185">Reference proteome</keyword>
<feature type="region of interest" description="Disordered" evidence="1">
    <location>
        <begin position="24"/>
        <end position="54"/>
    </location>
</feature>
<sequence>VSPLFEKLDPVRIEELRNKYRGQKVTAEARPVPGERESTDPKDLRELVSKQVRG</sequence>
<proteinExistence type="predicted"/>
<evidence type="ECO:0000313" key="2">
    <source>
        <dbReference type="EMBL" id="GCC41173.1"/>
    </source>
</evidence>
<feature type="compositionally biased region" description="Basic and acidic residues" evidence="1">
    <location>
        <begin position="33"/>
        <end position="48"/>
    </location>
</feature>
<name>A0A401TEV8_CHIPU</name>
<dbReference type="Proteomes" id="UP000287033">
    <property type="component" value="Unassembled WGS sequence"/>
</dbReference>
<accession>A0A401TEV8</accession>
<comment type="caution">
    <text evidence="2">The sequence shown here is derived from an EMBL/GenBank/DDBJ whole genome shotgun (WGS) entry which is preliminary data.</text>
</comment>